<dbReference type="Pfam" id="PF10816">
    <property type="entry name" value="DUF2760"/>
    <property type="match status" value="1"/>
</dbReference>
<feature type="coiled-coil region" evidence="1">
    <location>
        <begin position="52"/>
        <end position="100"/>
    </location>
</feature>
<evidence type="ECO:0000313" key="4">
    <source>
        <dbReference type="EMBL" id="NMC63251.1"/>
    </source>
</evidence>
<dbReference type="InterPro" id="IPR021212">
    <property type="entry name" value="DUF2760"/>
</dbReference>
<reference evidence="4 5" key="1">
    <citation type="journal article" date="2020" name="Biotechnol. Biofuels">
        <title>New insights from the biogas microbiome by comprehensive genome-resolved metagenomics of nearly 1600 species originating from multiple anaerobic digesters.</title>
        <authorList>
            <person name="Campanaro S."/>
            <person name="Treu L."/>
            <person name="Rodriguez-R L.M."/>
            <person name="Kovalovszki A."/>
            <person name="Ziels R.M."/>
            <person name="Maus I."/>
            <person name="Zhu X."/>
            <person name="Kougias P.G."/>
            <person name="Basile A."/>
            <person name="Luo G."/>
            <person name="Schluter A."/>
            <person name="Konstantinidis K.T."/>
            <person name="Angelidaki I."/>
        </authorList>
    </citation>
    <scope>NUCLEOTIDE SEQUENCE [LARGE SCALE GENOMIC DNA]</scope>
    <source>
        <strain evidence="4">AS27yjCOA_65</strain>
    </source>
</reference>
<evidence type="ECO:0000256" key="1">
    <source>
        <dbReference type="SAM" id="Coils"/>
    </source>
</evidence>
<feature type="transmembrane region" description="Helical" evidence="2">
    <location>
        <begin position="28"/>
        <end position="46"/>
    </location>
</feature>
<dbReference type="AlphaFoldDB" id="A0A7X9FSU1"/>
<dbReference type="EMBL" id="JAAZON010000392">
    <property type="protein sequence ID" value="NMC63251.1"/>
    <property type="molecule type" value="Genomic_DNA"/>
</dbReference>
<dbReference type="Proteomes" id="UP000524246">
    <property type="component" value="Unassembled WGS sequence"/>
</dbReference>
<proteinExistence type="predicted"/>
<evidence type="ECO:0000313" key="5">
    <source>
        <dbReference type="Proteomes" id="UP000524246"/>
    </source>
</evidence>
<feature type="domain" description="DUF2760" evidence="3">
    <location>
        <begin position="111"/>
        <end position="234"/>
    </location>
</feature>
<evidence type="ECO:0000259" key="3">
    <source>
        <dbReference type="Pfam" id="PF10816"/>
    </source>
</evidence>
<evidence type="ECO:0000256" key="2">
    <source>
        <dbReference type="SAM" id="Phobius"/>
    </source>
</evidence>
<protein>
    <submittedName>
        <fullName evidence="4">DUF2760 domain-containing protein</fullName>
    </submittedName>
</protein>
<keyword evidence="2" id="KW-1133">Transmembrane helix</keyword>
<organism evidence="4 5">
    <name type="scientific">SAR324 cluster bacterium</name>
    <dbReference type="NCBI Taxonomy" id="2024889"/>
    <lineage>
        <taxon>Bacteria</taxon>
        <taxon>Deltaproteobacteria</taxon>
        <taxon>SAR324 cluster</taxon>
    </lineage>
</organism>
<comment type="caution">
    <text evidence="4">The sequence shown here is derived from an EMBL/GenBank/DDBJ whole genome shotgun (WGS) entry which is preliminary data.</text>
</comment>
<keyword evidence="1" id="KW-0175">Coiled coil</keyword>
<keyword evidence="2" id="KW-0472">Membrane</keyword>
<sequence length="236" mass="26431">MLIFICAGLIAILQAVFLFVPEMLPLHILTSISFVLSVFLLGAVFMRGRRELMQTEAKIMRLKDDNSRLSSQLNQVLVERKQCEAKIKDLETALTHEKSKSQHYSSERKSQSDAITLLGLLQSKGRFVDFIMGDIAAYSDDKVASAARFVHQGCKEVLSEHSSISPIESIKEGEEICFEKRPDPLKVKLLGKLDRSPLKGVLLHRGWKASYLRLPQPVLEGNGDELVISPAEVEIK</sequence>
<accession>A0A7X9FSU1</accession>
<gene>
    <name evidence="4" type="ORF">GYA55_08780</name>
</gene>
<keyword evidence="2" id="KW-0812">Transmembrane</keyword>
<name>A0A7X9FSU1_9DELT</name>